<evidence type="ECO:0000259" key="8">
    <source>
        <dbReference type="Pfam" id="PF08281"/>
    </source>
</evidence>
<dbReference type="InterPro" id="IPR013249">
    <property type="entry name" value="RNA_pol_sigma70_r4_t2"/>
</dbReference>
<dbReference type="Pfam" id="PF04542">
    <property type="entry name" value="Sigma70_r2"/>
    <property type="match status" value="1"/>
</dbReference>
<dbReference type="PATRIC" id="fig|43678.3.peg.1172"/>
<protein>
    <submittedName>
        <fullName evidence="10">ECF RNA polymerase sigma-E factor</fullName>
    </submittedName>
</protein>
<feature type="domain" description="RNA polymerase sigma factor 70 region 4 type 2" evidence="8">
    <location>
        <begin position="126"/>
        <end position="171"/>
    </location>
</feature>
<dbReference type="InterPro" id="IPR041916">
    <property type="entry name" value="Anti_sigma_zinc_sf"/>
</dbReference>
<evidence type="ECO:0000259" key="9">
    <source>
        <dbReference type="Pfam" id="PF13490"/>
    </source>
</evidence>
<dbReference type="Gene3D" id="1.10.10.10">
    <property type="entry name" value="Winged helix-like DNA-binding domain superfamily/Winged helix DNA-binding domain"/>
    <property type="match status" value="1"/>
</dbReference>
<feature type="domain" description="RNA polymerase sigma-70 region 2" evidence="7">
    <location>
        <begin position="33"/>
        <end position="91"/>
    </location>
</feature>
<keyword evidence="3" id="KW-0731">Sigma factor</keyword>
<keyword evidence="2" id="KW-0805">Transcription regulation</keyword>
<keyword evidence="5" id="KW-0804">Transcription</keyword>
<dbReference type="InterPro" id="IPR013324">
    <property type="entry name" value="RNA_pol_sigma_r3/r4-like"/>
</dbReference>
<evidence type="ECO:0000256" key="5">
    <source>
        <dbReference type="ARBA" id="ARBA00023163"/>
    </source>
</evidence>
<keyword evidence="6" id="KW-0812">Transmembrane</keyword>
<dbReference type="InterPro" id="IPR039425">
    <property type="entry name" value="RNA_pol_sigma-70-like"/>
</dbReference>
<dbReference type="GO" id="GO:0006352">
    <property type="term" value="P:DNA-templated transcription initiation"/>
    <property type="evidence" value="ECO:0007669"/>
    <property type="project" value="InterPro"/>
</dbReference>
<evidence type="ECO:0000256" key="2">
    <source>
        <dbReference type="ARBA" id="ARBA00023015"/>
    </source>
</evidence>
<evidence type="ECO:0000256" key="4">
    <source>
        <dbReference type="ARBA" id="ARBA00023125"/>
    </source>
</evidence>
<dbReference type="NCBIfam" id="TIGR02937">
    <property type="entry name" value="sigma70-ECF"/>
    <property type="match status" value="1"/>
</dbReference>
<dbReference type="Gene3D" id="1.10.1740.10">
    <property type="match status" value="1"/>
</dbReference>
<dbReference type="PANTHER" id="PTHR43133:SF8">
    <property type="entry name" value="RNA POLYMERASE SIGMA FACTOR HI_1459-RELATED"/>
    <property type="match status" value="1"/>
</dbReference>
<dbReference type="InterPro" id="IPR007627">
    <property type="entry name" value="RNA_pol_sigma70_r2"/>
</dbReference>
<dbReference type="InterPro" id="IPR014284">
    <property type="entry name" value="RNA_pol_sigma-70_dom"/>
</dbReference>
<organism evidence="10 11">
    <name type="scientific">Oerskovia enterophila</name>
    <dbReference type="NCBI Taxonomy" id="43678"/>
    <lineage>
        <taxon>Bacteria</taxon>
        <taxon>Bacillati</taxon>
        <taxon>Actinomycetota</taxon>
        <taxon>Actinomycetes</taxon>
        <taxon>Micrococcales</taxon>
        <taxon>Cellulomonadaceae</taxon>
        <taxon>Oerskovia</taxon>
    </lineage>
</organism>
<feature type="domain" description="Putative zinc-finger" evidence="9">
    <location>
        <begin position="191"/>
        <end position="224"/>
    </location>
</feature>
<dbReference type="EMBL" id="LRIE01000057">
    <property type="protein sequence ID" value="KZM36239.1"/>
    <property type="molecule type" value="Genomic_DNA"/>
</dbReference>
<dbReference type="InterPro" id="IPR036388">
    <property type="entry name" value="WH-like_DNA-bd_sf"/>
</dbReference>
<sequence>MATSEQNLEALADEELVDAVRQGSRDAYGVLWTRHAGAGRGAARRVTSSFDPDDLVQESFARILNAIQGGHGPNGPFRPYLYQTVRSVAISWSHAPHPIAVEEVPEVADPVDMADGVIEGSVTVTAFKALPERWQAVLWYTEVEGMDPREVAPLLGLSAGSVSALAYRAREGLRRSWLQAHVNAAAVPEECRWAVELMGDYNRGALSARQKDRFEEHLTGCLSCSILVEEVDQVASRLGLLLVPLVLGVPAVLGGGSFALGGAAGAAPVGTFVGPTAELASSGPTGSGGASGGSGPLGAAASGAGATAGGFSGGLVLALVGAGVAVAAGVVVVAQP</sequence>
<evidence type="ECO:0000256" key="1">
    <source>
        <dbReference type="ARBA" id="ARBA00010641"/>
    </source>
</evidence>
<evidence type="ECO:0000259" key="7">
    <source>
        <dbReference type="Pfam" id="PF04542"/>
    </source>
</evidence>
<accession>A0A163SC45</accession>
<evidence type="ECO:0000256" key="3">
    <source>
        <dbReference type="ARBA" id="ARBA00023082"/>
    </source>
</evidence>
<dbReference type="PANTHER" id="PTHR43133">
    <property type="entry name" value="RNA POLYMERASE ECF-TYPE SIGMA FACTO"/>
    <property type="match status" value="1"/>
</dbReference>
<evidence type="ECO:0000313" key="10">
    <source>
        <dbReference type="EMBL" id="KZM36239.1"/>
    </source>
</evidence>
<keyword evidence="6" id="KW-0472">Membrane</keyword>
<proteinExistence type="inferred from homology"/>
<dbReference type="InterPro" id="IPR013325">
    <property type="entry name" value="RNA_pol_sigma_r2"/>
</dbReference>
<dbReference type="GO" id="GO:0003677">
    <property type="term" value="F:DNA binding"/>
    <property type="evidence" value="ECO:0007669"/>
    <property type="project" value="UniProtKB-KW"/>
</dbReference>
<feature type="transmembrane region" description="Helical" evidence="6">
    <location>
        <begin position="311"/>
        <end position="334"/>
    </location>
</feature>
<comment type="similarity">
    <text evidence="1">Belongs to the sigma-70 factor family. ECF subfamily.</text>
</comment>
<dbReference type="OrthoDB" id="4990598at2"/>
<dbReference type="GO" id="GO:0016987">
    <property type="term" value="F:sigma factor activity"/>
    <property type="evidence" value="ECO:0007669"/>
    <property type="project" value="UniProtKB-KW"/>
</dbReference>
<name>A0A163SC45_9CELL</name>
<dbReference type="Gene3D" id="1.10.10.1320">
    <property type="entry name" value="Anti-sigma factor, zinc-finger domain"/>
    <property type="match status" value="1"/>
</dbReference>
<dbReference type="AlphaFoldDB" id="A0A163SC45"/>
<dbReference type="Proteomes" id="UP000076447">
    <property type="component" value="Unassembled WGS sequence"/>
</dbReference>
<keyword evidence="6" id="KW-1133">Transmembrane helix</keyword>
<comment type="caution">
    <text evidence="10">The sequence shown here is derived from an EMBL/GenBank/DDBJ whole genome shotgun (WGS) entry which is preliminary data.</text>
</comment>
<reference evidence="10 11" key="1">
    <citation type="submission" date="2016-01" db="EMBL/GenBank/DDBJ databases">
        <title>Genome sequence of Oerskovia enterophila VJag, an agar and cellulose degrading bacterium.</title>
        <authorList>
            <person name="Poehlein A."/>
            <person name="Jag V."/>
            <person name="Bengelsdorf F."/>
            <person name="Duerre P."/>
            <person name="Daniel R."/>
        </authorList>
    </citation>
    <scope>NUCLEOTIDE SEQUENCE [LARGE SCALE GENOMIC DNA]</scope>
    <source>
        <strain evidence="10 11">VJag</strain>
    </source>
</reference>
<dbReference type="SUPFAM" id="SSF88946">
    <property type="entry name" value="Sigma2 domain of RNA polymerase sigma factors"/>
    <property type="match status" value="1"/>
</dbReference>
<dbReference type="SUPFAM" id="SSF88659">
    <property type="entry name" value="Sigma3 and sigma4 domains of RNA polymerase sigma factors"/>
    <property type="match status" value="1"/>
</dbReference>
<dbReference type="Pfam" id="PF13490">
    <property type="entry name" value="zf-HC2"/>
    <property type="match status" value="1"/>
</dbReference>
<dbReference type="STRING" id="43678.OJAG_11190"/>
<dbReference type="Pfam" id="PF08281">
    <property type="entry name" value="Sigma70_r4_2"/>
    <property type="match status" value="1"/>
</dbReference>
<dbReference type="InterPro" id="IPR027383">
    <property type="entry name" value="Znf_put"/>
</dbReference>
<dbReference type="RefSeq" id="WP_068707581.1">
    <property type="nucleotide sequence ID" value="NZ_LRIE01000057.1"/>
</dbReference>
<evidence type="ECO:0000256" key="6">
    <source>
        <dbReference type="SAM" id="Phobius"/>
    </source>
</evidence>
<keyword evidence="4" id="KW-0238">DNA-binding</keyword>
<gene>
    <name evidence="10" type="primary">rpoE_1</name>
    <name evidence="10" type="ORF">OJAG_11190</name>
</gene>
<evidence type="ECO:0000313" key="11">
    <source>
        <dbReference type="Proteomes" id="UP000076447"/>
    </source>
</evidence>